<reference evidence="2 3" key="1">
    <citation type="submission" date="2016-11" db="EMBL/GenBank/DDBJ databases">
        <authorList>
            <person name="Jaros S."/>
            <person name="Januszkiewicz K."/>
            <person name="Wedrychowicz H."/>
        </authorList>
    </citation>
    <scope>NUCLEOTIDE SEQUENCE [LARGE SCALE GENOMIC DNA]</scope>
    <source>
        <strain evidence="2 3">DSM 43832</strain>
    </source>
</reference>
<accession>A0A1M6T9J7</accession>
<dbReference type="InterPro" id="IPR032710">
    <property type="entry name" value="NTF2-like_dom_sf"/>
</dbReference>
<dbReference type="RefSeq" id="WP_073457083.1">
    <property type="nucleotide sequence ID" value="NZ_CALGVN010000056.1"/>
</dbReference>
<evidence type="ECO:0000313" key="3">
    <source>
        <dbReference type="Proteomes" id="UP000184363"/>
    </source>
</evidence>
<dbReference type="STRING" id="1848.SAMN05443637_107247"/>
<gene>
    <name evidence="2" type="ORF">SAMN05443637_107247</name>
</gene>
<feature type="domain" description="SnoaL-like" evidence="1">
    <location>
        <begin position="2"/>
        <end position="129"/>
    </location>
</feature>
<dbReference type="EMBL" id="FRAP01000007">
    <property type="protein sequence ID" value="SHK53742.1"/>
    <property type="molecule type" value="Genomic_DNA"/>
</dbReference>
<organism evidence="2 3">
    <name type="scientific">Pseudonocardia thermophila</name>
    <dbReference type="NCBI Taxonomy" id="1848"/>
    <lineage>
        <taxon>Bacteria</taxon>
        <taxon>Bacillati</taxon>
        <taxon>Actinomycetota</taxon>
        <taxon>Actinomycetes</taxon>
        <taxon>Pseudonocardiales</taxon>
        <taxon>Pseudonocardiaceae</taxon>
        <taxon>Pseudonocardia</taxon>
    </lineage>
</organism>
<dbReference type="Proteomes" id="UP000184363">
    <property type="component" value="Unassembled WGS sequence"/>
</dbReference>
<dbReference type="OrthoDB" id="2599042at2"/>
<evidence type="ECO:0000259" key="1">
    <source>
        <dbReference type="Pfam" id="PF13577"/>
    </source>
</evidence>
<dbReference type="SUPFAM" id="SSF54427">
    <property type="entry name" value="NTF2-like"/>
    <property type="match status" value="1"/>
</dbReference>
<protein>
    <submittedName>
        <fullName evidence="2">SnoaL-like domain-containing protein</fullName>
    </submittedName>
</protein>
<sequence length="151" mass="17364">MRLEDRAAIADLMARYCERVDEYDMDGVAACFTLDCITDYGPGRGGLVTGRAAVRARIAKGQAQFRRTHHQLGQSLITFDPDDADRATATTYVTASHEEWDGRQWRAHLRYVDVLRRTPEEGWLLAERRVHAALIENRPEIDWVWVPRQQP</sequence>
<keyword evidence="3" id="KW-1185">Reference proteome</keyword>
<evidence type="ECO:0000313" key="2">
    <source>
        <dbReference type="EMBL" id="SHK53742.1"/>
    </source>
</evidence>
<dbReference type="CDD" id="cd00531">
    <property type="entry name" value="NTF2_like"/>
    <property type="match status" value="1"/>
</dbReference>
<proteinExistence type="predicted"/>
<name>A0A1M6T9J7_PSETH</name>
<dbReference type="InterPro" id="IPR037401">
    <property type="entry name" value="SnoaL-like"/>
</dbReference>
<dbReference type="AlphaFoldDB" id="A0A1M6T9J7"/>
<dbReference type="Pfam" id="PF13577">
    <property type="entry name" value="SnoaL_4"/>
    <property type="match status" value="1"/>
</dbReference>
<dbReference type="Gene3D" id="3.10.450.50">
    <property type="match status" value="1"/>
</dbReference>